<name>A0A1J4K3U8_9EUKA</name>
<dbReference type="VEuPathDB" id="TrichDB:TRFO_06486"/>
<comment type="caution">
    <text evidence="1">The sequence shown here is derived from an EMBL/GenBank/DDBJ whole genome shotgun (WGS) entry which is preliminary data.</text>
</comment>
<evidence type="ECO:0000313" key="2">
    <source>
        <dbReference type="Proteomes" id="UP000179807"/>
    </source>
</evidence>
<reference evidence="1" key="1">
    <citation type="submission" date="2016-10" db="EMBL/GenBank/DDBJ databases">
        <authorList>
            <person name="Benchimol M."/>
            <person name="Almeida L.G."/>
            <person name="Vasconcelos A.T."/>
            <person name="Perreira-Neves A."/>
            <person name="Rosa I.A."/>
            <person name="Tasca T."/>
            <person name="Bogo M.R."/>
            <person name="de Souza W."/>
        </authorList>
    </citation>
    <scope>NUCLEOTIDE SEQUENCE [LARGE SCALE GENOMIC DNA]</scope>
    <source>
        <strain evidence="1">K</strain>
    </source>
</reference>
<keyword evidence="2" id="KW-1185">Reference proteome</keyword>
<gene>
    <name evidence="1" type="ORF">TRFO_06486</name>
</gene>
<dbReference type="EMBL" id="MLAK01000804">
    <property type="protein sequence ID" value="OHT04157.1"/>
    <property type="molecule type" value="Genomic_DNA"/>
</dbReference>
<dbReference type="GeneID" id="94827831"/>
<dbReference type="Proteomes" id="UP000179807">
    <property type="component" value="Unassembled WGS sequence"/>
</dbReference>
<organism evidence="1 2">
    <name type="scientific">Tritrichomonas foetus</name>
    <dbReference type="NCBI Taxonomy" id="1144522"/>
    <lineage>
        <taxon>Eukaryota</taxon>
        <taxon>Metamonada</taxon>
        <taxon>Parabasalia</taxon>
        <taxon>Tritrichomonadida</taxon>
        <taxon>Tritrichomonadidae</taxon>
        <taxon>Tritrichomonas</taxon>
    </lineage>
</organism>
<evidence type="ECO:0000313" key="1">
    <source>
        <dbReference type="EMBL" id="OHT04157.1"/>
    </source>
</evidence>
<protein>
    <submittedName>
        <fullName evidence="1">Uncharacterized protein</fullName>
    </submittedName>
</protein>
<dbReference type="RefSeq" id="XP_068357293.1">
    <property type="nucleotide sequence ID" value="XM_068493127.1"/>
</dbReference>
<dbReference type="AlphaFoldDB" id="A0A1J4K3U8"/>
<proteinExistence type="predicted"/>
<sequence length="193" mass="21631">MEALFSQYEQNVKDMKNRLESYSDSNTVDPSERDLIKRDMENLEKSIFDMSKQCLSNLELCNDMLEQMSSDINGIEGETKVIKDSKAAKTQLKANKPTQGVTCSALLVESQSQPQIFLPTCDFTLSMECLSEIGQKMETIGTGPPLIRKIGKENEPHLWTRDSDYFVKATGMGPSTFNEIYNTTVPTFTASST</sequence>
<accession>A0A1J4K3U8</accession>